<dbReference type="InterPro" id="IPR013022">
    <property type="entry name" value="Xyl_isomerase-like_TIM-brl"/>
</dbReference>
<dbReference type="SUPFAM" id="SSF54593">
    <property type="entry name" value="Glyoxalase/Bleomycin resistance protein/Dihydroxybiphenyl dioxygenase"/>
    <property type="match status" value="1"/>
</dbReference>
<comment type="pathway">
    <text evidence="2">Aromatic compound metabolism; 3,4-dihydroxybenzoate biosynthesis.</text>
</comment>
<comment type="function">
    <text evidence="2">Catalyzes the conversion of 3-dehydroshikimate to protocatechuate (3,4-dihydroxybenzoate), a common intermediate of quinate and shikimate degradation pathways.</text>
</comment>
<name>A0ABP9ADL6_9MICO</name>
<feature type="binding site" evidence="2">
    <location>
        <position position="165"/>
    </location>
    <ligand>
        <name>a divalent metal cation</name>
        <dbReference type="ChEBI" id="CHEBI:60240"/>
        <note>catalytic</note>
    </ligand>
</feature>
<keyword evidence="5" id="KW-1185">Reference proteome</keyword>
<dbReference type="PANTHER" id="PTHR12110:SF21">
    <property type="entry name" value="XYLOSE ISOMERASE-LIKE TIM BARREL DOMAIN-CONTAINING PROTEIN"/>
    <property type="match status" value="1"/>
</dbReference>
<dbReference type="Gene3D" id="3.20.20.150">
    <property type="entry name" value="Divalent-metal-dependent TIM barrel enzymes"/>
    <property type="match status" value="1"/>
</dbReference>
<dbReference type="InterPro" id="IPR036237">
    <property type="entry name" value="Xyl_isomerase-like_sf"/>
</dbReference>
<reference evidence="5" key="1">
    <citation type="journal article" date="2019" name="Int. J. Syst. Evol. Microbiol.">
        <title>The Global Catalogue of Microorganisms (GCM) 10K type strain sequencing project: providing services to taxonomists for standard genome sequencing and annotation.</title>
        <authorList>
            <consortium name="The Broad Institute Genomics Platform"/>
            <consortium name="The Broad Institute Genome Sequencing Center for Infectious Disease"/>
            <person name="Wu L."/>
            <person name="Ma J."/>
        </authorList>
    </citation>
    <scope>NUCLEOTIDE SEQUENCE [LARGE SCALE GENOMIC DNA]</scope>
    <source>
        <strain evidence="5">JCM 18537</strain>
    </source>
</reference>
<keyword evidence="2" id="KW-0479">Metal-binding</keyword>
<dbReference type="EC" id="4.2.1.118" evidence="2"/>
<feature type="binding site" evidence="2">
    <location>
        <position position="573"/>
    </location>
    <ligand>
        <name>Mg(2+)</name>
        <dbReference type="ChEBI" id="CHEBI:18420"/>
    </ligand>
</feature>
<dbReference type="PROSITE" id="PS51819">
    <property type="entry name" value="VOC"/>
    <property type="match status" value="1"/>
</dbReference>
<keyword evidence="2" id="KW-0456">Lyase</keyword>
<dbReference type="Gene3D" id="3.10.180.10">
    <property type="entry name" value="2,3-Dihydroxybiphenyl 1,2-Dioxygenase, domain 1"/>
    <property type="match status" value="2"/>
</dbReference>
<feature type="binding site" evidence="2">
    <location>
        <position position="239"/>
    </location>
    <ligand>
        <name>a divalent metal cation</name>
        <dbReference type="ChEBI" id="CHEBI:60240"/>
        <note>catalytic</note>
    </ligand>
</feature>
<comment type="catalytic activity">
    <reaction evidence="2">
        <text>3-dehydroshikimate = 3,4-dihydroxybenzoate + H2O</text>
        <dbReference type="Rhea" id="RHEA:24848"/>
        <dbReference type="ChEBI" id="CHEBI:15377"/>
        <dbReference type="ChEBI" id="CHEBI:16630"/>
        <dbReference type="ChEBI" id="CHEBI:36241"/>
        <dbReference type="EC" id="4.2.1.118"/>
    </reaction>
</comment>
<evidence type="ECO:0000256" key="1">
    <source>
        <dbReference type="ARBA" id="ARBA00023277"/>
    </source>
</evidence>
<proteinExistence type="inferred from homology"/>
<dbReference type="InterPro" id="IPR029068">
    <property type="entry name" value="Glyas_Bleomycin-R_OHBP_Dase"/>
</dbReference>
<dbReference type="HAMAP" id="MF_02238">
    <property type="entry name" value="DSD"/>
    <property type="match status" value="1"/>
</dbReference>
<accession>A0ABP9ADL6</accession>
<sequence length="608" mass="66415">MRTSIATVCLSGTLEEKMHACAAAGFDGIEIFEQDLVVSPLSPEEVRALAARLGLSLDLYQPFRDADGVTEDVFEENLRRAEAKFRLMNRLGIDTMLVCSNVATITIHDDDVIAGQLRRLGELAQRHGVRIAYEALAWGTYVSTYRHAQRIVELAGHPAVGTCLDSFHILSRGDDPSGIELIDPERIFFVQLADAPALTMDVLSWSRHYRLFPGQGVFDLPAFLAHLVRAGYDGPVSLEIFNDTFRQSDAVATARDGLRSLRWLQDRAASAVTGDPARRMALDALPPTPAPTRLDFAEIRTEEPEAVAQLLDQLGFSFRGQHRRKPVQLWTQGDARIVLNGQQARGVAASISALGVQSADPDRALERALALQGVAVPRHHTADEAPLVGVAAPDGITVFFSPASDDPVWTAEFGSAPTADAGRIRGIDHVNLAQPWDAFDESVLFYDAVLQLRSRPSTEVPSPVGLVRSQVLESGGIRLALNIVPQVLDTASRYPEHIALATDDVVAVARAARDAGMEFLAVPDNYYEDLAARCALPDDLLSTLRELDLLYDTDGDGAFLHFYTATVGRMFFEVVERQGGYDGFGAPNAAVRLAAQFERTRRQPAARR</sequence>
<feature type="binding site" evidence="2">
    <location>
        <position position="429"/>
    </location>
    <ligand>
        <name>Mg(2+)</name>
        <dbReference type="ChEBI" id="CHEBI:18420"/>
    </ligand>
</feature>
<comment type="similarity">
    <text evidence="2">Belongs to the bacterial two-domain DSD family.</text>
</comment>
<feature type="binding site" evidence="2">
    <location>
        <position position="497"/>
    </location>
    <ligand>
        <name>Mg(2+)</name>
        <dbReference type="ChEBI" id="CHEBI:18420"/>
    </ligand>
</feature>
<organism evidence="4 5">
    <name type="scientific">Microbacterium gilvum</name>
    <dbReference type="NCBI Taxonomy" id="1336204"/>
    <lineage>
        <taxon>Bacteria</taxon>
        <taxon>Bacillati</taxon>
        <taxon>Actinomycetota</taxon>
        <taxon>Actinomycetes</taxon>
        <taxon>Micrococcales</taxon>
        <taxon>Microbacteriaceae</taxon>
        <taxon>Microbacterium</taxon>
    </lineage>
</organism>
<protein>
    <recommendedName>
        <fullName evidence="2">3-dehydroshikimate dehydratase</fullName>
        <shortName evidence="2">DSD</shortName>
        <ecNumber evidence="2">4.2.1.118</ecNumber>
    </recommendedName>
</protein>
<dbReference type="InterPro" id="IPR043700">
    <property type="entry name" value="DSD"/>
</dbReference>
<evidence type="ECO:0000256" key="2">
    <source>
        <dbReference type="HAMAP-Rule" id="MF_02238"/>
    </source>
</evidence>
<evidence type="ECO:0000313" key="4">
    <source>
        <dbReference type="EMBL" id="GAA4779720.1"/>
    </source>
</evidence>
<dbReference type="SUPFAM" id="SSF51658">
    <property type="entry name" value="Xylose isomerase-like"/>
    <property type="match status" value="1"/>
</dbReference>
<dbReference type="PANTHER" id="PTHR12110">
    <property type="entry name" value="HYDROXYPYRUVATE ISOMERASE"/>
    <property type="match status" value="1"/>
</dbReference>
<dbReference type="Pfam" id="PF14696">
    <property type="entry name" value="Glyoxalase_5"/>
    <property type="match status" value="1"/>
</dbReference>
<dbReference type="EMBL" id="BAABKO010000004">
    <property type="protein sequence ID" value="GAA4779720.1"/>
    <property type="molecule type" value="Genomic_DNA"/>
</dbReference>
<comment type="caution">
    <text evidence="4">The sequence shown here is derived from an EMBL/GenBank/DDBJ whole genome shotgun (WGS) entry which is preliminary data.</text>
</comment>
<feature type="binding site" evidence="2">
    <location>
        <position position="191"/>
    </location>
    <ligand>
        <name>a divalent metal cation</name>
        <dbReference type="ChEBI" id="CHEBI:60240"/>
        <note>catalytic</note>
    </ligand>
</feature>
<evidence type="ECO:0000259" key="3">
    <source>
        <dbReference type="PROSITE" id="PS51819"/>
    </source>
</evidence>
<dbReference type="Pfam" id="PF01261">
    <property type="entry name" value="AP_endonuc_2"/>
    <property type="match status" value="1"/>
</dbReference>
<feature type="domain" description="VOC" evidence="3">
    <location>
        <begin position="426"/>
        <end position="565"/>
    </location>
</feature>
<dbReference type="Pfam" id="PF00903">
    <property type="entry name" value="Glyoxalase"/>
    <property type="match status" value="1"/>
</dbReference>
<dbReference type="InterPro" id="IPR037523">
    <property type="entry name" value="VOC_core"/>
</dbReference>
<evidence type="ECO:0000313" key="5">
    <source>
        <dbReference type="Proteomes" id="UP001501645"/>
    </source>
</evidence>
<dbReference type="RefSeq" id="WP_345439849.1">
    <property type="nucleotide sequence ID" value="NZ_BAABKO010000004.1"/>
</dbReference>
<feature type="binding site" evidence="2">
    <location>
        <position position="134"/>
    </location>
    <ligand>
        <name>a divalent metal cation</name>
        <dbReference type="ChEBI" id="CHEBI:60240"/>
        <note>catalytic</note>
    </ligand>
</feature>
<dbReference type="InterPro" id="IPR004360">
    <property type="entry name" value="Glyas_Fos-R_dOase_dom"/>
</dbReference>
<dbReference type="Proteomes" id="UP001501645">
    <property type="component" value="Unassembled WGS sequence"/>
</dbReference>
<dbReference type="InterPro" id="IPR050312">
    <property type="entry name" value="IolE/XylAMocC-like"/>
</dbReference>
<keyword evidence="1" id="KW-0119">Carbohydrate metabolism</keyword>
<comment type="cofactor">
    <cofactor evidence="2">
        <name>a divalent metal cation</name>
        <dbReference type="ChEBI" id="CHEBI:60240"/>
    </cofactor>
</comment>
<gene>
    <name evidence="4" type="primary">qsuB</name>
    <name evidence="4" type="ORF">GCM10023351_25970</name>
</gene>